<keyword evidence="1" id="KW-0472">Membrane</keyword>
<proteinExistence type="predicted"/>
<dbReference type="Proteomes" id="UP000076490">
    <property type="component" value="Unassembled WGS sequence"/>
</dbReference>
<dbReference type="RefSeq" id="WP_063178025.1">
    <property type="nucleotide sequence ID" value="NZ_LQNT01000001.1"/>
</dbReference>
<sequence length="146" mass="16621">MSVYYSLVLYVHVFSAALSIGPFFVLVPLIGRMKSADDAILDVQLSVFQSAVRVVKHAGHLLVLSGVLLLVSSGYRWTTSWVAMTILVMLASIVFLARAFKPVITEIRKNRDERDRLLGILNRNLWTYIILLMFMLYFMVVKPALW</sequence>
<keyword evidence="1" id="KW-1133">Transmembrane helix</keyword>
<dbReference type="AlphaFoldDB" id="A0A163G9U5"/>
<evidence type="ECO:0000256" key="1">
    <source>
        <dbReference type="SAM" id="Phobius"/>
    </source>
</evidence>
<feature type="transmembrane region" description="Helical" evidence="1">
    <location>
        <begin position="81"/>
        <end position="100"/>
    </location>
</feature>
<feature type="transmembrane region" description="Helical" evidence="1">
    <location>
        <begin position="6"/>
        <end position="27"/>
    </location>
</feature>
<evidence type="ECO:0008006" key="4">
    <source>
        <dbReference type="Google" id="ProtNLM"/>
    </source>
</evidence>
<dbReference type="OrthoDB" id="2436717at2"/>
<accession>A0A163G9U5</accession>
<evidence type="ECO:0000313" key="2">
    <source>
        <dbReference type="EMBL" id="KZE39931.1"/>
    </source>
</evidence>
<feature type="transmembrane region" description="Helical" evidence="1">
    <location>
        <begin position="121"/>
        <end position="140"/>
    </location>
</feature>
<keyword evidence="1" id="KW-0812">Transmembrane</keyword>
<comment type="caution">
    <text evidence="2">The sequence shown here is derived from an EMBL/GenBank/DDBJ whole genome shotgun (WGS) entry which is preliminary data.</text>
</comment>
<dbReference type="EMBL" id="LQNT01000001">
    <property type="protein sequence ID" value="KZE39931.1"/>
    <property type="molecule type" value="Genomic_DNA"/>
</dbReference>
<evidence type="ECO:0000313" key="3">
    <source>
        <dbReference type="Proteomes" id="UP000076490"/>
    </source>
</evidence>
<reference evidence="2 3" key="1">
    <citation type="submission" date="2016-01" db="EMBL/GenBank/DDBJ databases">
        <title>Whole genome sequencing of Bhargavaea cecembensis T14.</title>
        <authorList>
            <person name="Hong K.W."/>
        </authorList>
    </citation>
    <scope>NUCLEOTIDE SEQUENCE [LARGE SCALE GENOMIC DNA]</scope>
    <source>
        <strain evidence="2 3">T14</strain>
    </source>
</reference>
<organism evidence="2 3">
    <name type="scientific">Bhargavaea cecembensis</name>
    <dbReference type="NCBI Taxonomy" id="394098"/>
    <lineage>
        <taxon>Bacteria</taxon>
        <taxon>Bacillati</taxon>
        <taxon>Bacillota</taxon>
        <taxon>Bacilli</taxon>
        <taxon>Bacillales</taxon>
        <taxon>Caryophanaceae</taxon>
        <taxon>Bhargavaea</taxon>
    </lineage>
</organism>
<protein>
    <recommendedName>
        <fullName evidence="4">DUF2269 domain-containing protein</fullName>
    </recommendedName>
</protein>
<name>A0A163G9U5_9BACL</name>
<gene>
    <name evidence="2" type="ORF">AV656_01230</name>
</gene>